<feature type="non-terminal residue" evidence="1">
    <location>
        <position position="1"/>
    </location>
</feature>
<protein>
    <submittedName>
        <fullName evidence="1">Uncharacterized protein</fullName>
    </submittedName>
</protein>
<feature type="non-terminal residue" evidence="1">
    <location>
        <position position="82"/>
    </location>
</feature>
<reference evidence="1" key="1">
    <citation type="submission" date="2019-04" db="EMBL/GenBank/DDBJ databases">
        <authorList>
            <person name="Alioto T."/>
            <person name="Alioto T."/>
        </authorList>
    </citation>
    <scope>NUCLEOTIDE SEQUENCE [LARGE SCALE GENOMIC DNA]</scope>
</reference>
<dbReference type="Proteomes" id="UP000335636">
    <property type="component" value="Unassembled WGS sequence"/>
</dbReference>
<evidence type="ECO:0000313" key="1">
    <source>
        <dbReference type="EMBL" id="VTJ75733.1"/>
    </source>
</evidence>
<sequence length="82" mass="9171">SAHTLVLISPEVWNVSKSGPWFVVPSTESLTSDIPNTWTPSFDKPFRPPIILVSTFVLKPKNFSLLSPDTKSPSREQIVYTL</sequence>
<comment type="caution">
    <text evidence="1">The sequence shown here is derived from an EMBL/GenBank/DDBJ whole genome shotgun (WGS) entry which is preliminary data.</text>
</comment>
<proteinExistence type="predicted"/>
<gene>
    <name evidence="1" type="ORF">MONAX_5E037194</name>
</gene>
<evidence type="ECO:0000313" key="2">
    <source>
        <dbReference type="Proteomes" id="UP000335636"/>
    </source>
</evidence>
<accession>A0A5E4C1G8</accession>
<dbReference type="AlphaFoldDB" id="A0A5E4C1G8"/>
<name>A0A5E4C1G8_MARMO</name>
<keyword evidence="2" id="KW-1185">Reference proteome</keyword>
<dbReference type="EMBL" id="CABDUW010000821">
    <property type="protein sequence ID" value="VTJ75733.1"/>
    <property type="molecule type" value="Genomic_DNA"/>
</dbReference>
<organism evidence="1 2">
    <name type="scientific">Marmota monax</name>
    <name type="common">Woodchuck</name>
    <dbReference type="NCBI Taxonomy" id="9995"/>
    <lineage>
        <taxon>Eukaryota</taxon>
        <taxon>Metazoa</taxon>
        <taxon>Chordata</taxon>
        <taxon>Craniata</taxon>
        <taxon>Vertebrata</taxon>
        <taxon>Euteleostomi</taxon>
        <taxon>Mammalia</taxon>
        <taxon>Eutheria</taxon>
        <taxon>Euarchontoglires</taxon>
        <taxon>Glires</taxon>
        <taxon>Rodentia</taxon>
        <taxon>Sciuromorpha</taxon>
        <taxon>Sciuridae</taxon>
        <taxon>Xerinae</taxon>
        <taxon>Marmotini</taxon>
        <taxon>Marmota</taxon>
    </lineage>
</organism>